<name>A0A328HM27_ARTGO</name>
<dbReference type="Pfam" id="PF00676">
    <property type="entry name" value="E1_dh"/>
    <property type="match status" value="1"/>
</dbReference>
<dbReference type="AlphaFoldDB" id="A0A328HM27"/>
<keyword evidence="3" id="KW-0786">Thiamine pyrophosphate</keyword>
<dbReference type="PANTHER" id="PTHR43380">
    <property type="entry name" value="2-OXOISOVALERATE DEHYDROGENASE SUBUNIT ALPHA, MITOCHONDRIAL"/>
    <property type="match status" value="1"/>
</dbReference>
<dbReference type="InterPro" id="IPR050771">
    <property type="entry name" value="Alpha-ketoacid_DH_E1_comp"/>
</dbReference>
<evidence type="ECO:0000313" key="5">
    <source>
        <dbReference type="EMBL" id="RAM38083.1"/>
    </source>
</evidence>
<dbReference type="CDD" id="cd02000">
    <property type="entry name" value="TPP_E1_PDC_ADC_BCADC"/>
    <property type="match status" value="1"/>
</dbReference>
<keyword evidence="5" id="KW-0670">Pyruvate</keyword>
<sequence length="414" mass="44911">MGATHLPSTEFDGTELDDQLEAQAEAALGVPSTEMVQLLGPDGTLGTDSVFSEYAERLDAEKLRGFYADMAAIRRFDQEATALQRQGQLALWVPLTGQEAAQIGSGRASQPQDYIFPTYREHGVALTRNVDLAELLKQFRGVSNGGWNPKDTNFHLYTLVLAAQTPHAVGYAMGIQRDQRLAAAKGVGSDQGADGPAEPKAAVMVYFGDGASSEGDVHESMVFASSYDAPVVFFCQNNHWAISVPTAVQTRIPLSNRAKGYGFPGIRVDGNDVVAVHAVTEWALEHARQGNGPVLIEAFTYRVGAHTTADDPTKYRESSEEALWREKDPLDRLEKYLRAEGMADEAFFAQVAADGDELAAYIRKSTYESDAPDIRTAFANTYVEAHPLVAEELAWFEEYSAGFAGGDEGEGAGR</sequence>
<reference evidence="5 6" key="1">
    <citation type="submission" date="2018-04" db="EMBL/GenBank/DDBJ databases">
        <title>Bacteria isolated from cave deposits of Manipur.</title>
        <authorList>
            <person name="Sahoo D."/>
            <person name="Sarangthem I."/>
            <person name="Nandeibam J."/>
        </authorList>
    </citation>
    <scope>NUCLEOTIDE SEQUENCE [LARGE SCALE GENOMIC DNA]</scope>
    <source>
        <strain evidence="6">mrc11</strain>
    </source>
</reference>
<dbReference type="InterPro" id="IPR029061">
    <property type="entry name" value="THDP-binding"/>
</dbReference>
<dbReference type="GO" id="GO:0000287">
    <property type="term" value="F:magnesium ion binding"/>
    <property type="evidence" value="ECO:0007669"/>
    <property type="project" value="UniProtKB-ARBA"/>
</dbReference>
<dbReference type="Gene3D" id="3.40.50.970">
    <property type="match status" value="1"/>
</dbReference>
<dbReference type="RefSeq" id="WP_111903062.1">
    <property type="nucleotide sequence ID" value="NZ_QLNP01000063.1"/>
</dbReference>
<evidence type="ECO:0000256" key="1">
    <source>
        <dbReference type="ARBA" id="ARBA00001964"/>
    </source>
</evidence>
<dbReference type="EMBL" id="QLNP01000063">
    <property type="protein sequence ID" value="RAM38083.1"/>
    <property type="molecule type" value="Genomic_DNA"/>
</dbReference>
<dbReference type="Proteomes" id="UP000249166">
    <property type="component" value="Unassembled WGS sequence"/>
</dbReference>
<keyword evidence="2" id="KW-0560">Oxidoreductase</keyword>
<gene>
    <name evidence="5" type="primary">pdhA</name>
    <name evidence="5" type="ORF">DBZ45_06200</name>
</gene>
<accession>A0A328HM27</accession>
<dbReference type="InterPro" id="IPR017596">
    <property type="entry name" value="PdhA/BkdA"/>
</dbReference>
<protein>
    <submittedName>
        <fullName evidence="5">Pyruvate dehydrogenase (Acetyl-transferring) E1 component subunit alpha</fullName>
    </submittedName>
</protein>
<dbReference type="InterPro" id="IPR001017">
    <property type="entry name" value="DH_E1"/>
</dbReference>
<dbReference type="GO" id="GO:0009083">
    <property type="term" value="P:branched-chain amino acid catabolic process"/>
    <property type="evidence" value="ECO:0007669"/>
    <property type="project" value="TreeGrafter"/>
</dbReference>
<proteinExistence type="predicted"/>
<evidence type="ECO:0000256" key="2">
    <source>
        <dbReference type="ARBA" id="ARBA00023002"/>
    </source>
</evidence>
<evidence type="ECO:0000256" key="3">
    <source>
        <dbReference type="ARBA" id="ARBA00023052"/>
    </source>
</evidence>
<dbReference type="SUPFAM" id="SSF52518">
    <property type="entry name" value="Thiamin diphosphate-binding fold (THDP-binding)"/>
    <property type="match status" value="1"/>
</dbReference>
<dbReference type="NCBIfam" id="TIGR03181">
    <property type="entry name" value="PDH_E1_alph_x"/>
    <property type="match status" value="1"/>
</dbReference>
<organism evidence="5 6">
    <name type="scientific">Arthrobacter globiformis</name>
    <dbReference type="NCBI Taxonomy" id="1665"/>
    <lineage>
        <taxon>Bacteria</taxon>
        <taxon>Bacillati</taxon>
        <taxon>Actinomycetota</taxon>
        <taxon>Actinomycetes</taxon>
        <taxon>Micrococcales</taxon>
        <taxon>Micrococcaceae</taxon>
        <taxon>Arthrobacter</taxon>
    </lineage>
</organism>
<comment type="cofactor">
    <cofactor evidence="1">
        <name>thiamine diphosphate</name>
        <dbReference type="ChEBI" id="CHEBI:58937"/>
    </cofactor>
</comment>
<feature type="domain" description="Dehydrogenase E1 component" evidence="4">
    <location>
        <begin position="70"/>
        <end position="347"/>
    </location>
</feature>
<dbReference type="PANTHER" id="PTHR43380:SF1">
    <property type="entry name" value="2-OXOISOVALERATE DEHYDROGENASE SUBUNIT ALPHA, MITOCHONDRIAL"/>
    <property type="match status" value="1"/>
</dbReference>
<evidence type="ECO:0000313" key="6">
    <source>
        <dbReference type="Proteomes" id="UP000249166"/>
    </source>
</evidence>
<dbReference type="GO" id="GO:0016624">
    <property type="term" value="F:oxidoreductase activity, acting on the aldehyde or oxo group of donors, disulfide as acceptor"/>
    <property type="evidence" value="ECO:0007669"/>
    <property type="project" value="InterPro"/>
</dbReference>
<dbReference type="OrthoDB" id="9766715at2"/>
<comment type="caution">
    <text evidence="5">The sequence shown here is derived from an EMBL/GenBank/DDBJ whole genome shotgun (WGS) entry which is preliminary data.</text>
</comment>
<evidence type="ECO:0000259" key="4">
    <source>
        <dbReference type="Pfam" id="PF00676"/>
    </source>
</evidence>